<evidence type="ECO:0000256" key="1">
    <source>
        <dbReference type="SAM" id="Phobius"/>
    </source>
</evidence>
<comment type="caution">
    <text evidence="2">The sequence shown here is derived from an EMBL/GenBank/DDBJ whole genome shotgun (WGS) entry which is preliminary data.</text>
</comment>
<accession>A0A7W4PJA7</accession>
<dbReference type="Proteomes" id="UP000530320">
    <property type="component" value="Unassembled WGS sequence"/>
</dbReference>
<keyword evidence="1" id="KW-0472">Membrane</keyword>
<evidence type="ECO:0000313" key="2">
    <source>
        <dbReference type="EMBL" id="MBB2199675.1"/>
    </source>
</evidence>
<dbReference type="AlphaFoldDB" id="A0A7W4PJA7"/>
<sequence>MLRGTGSGPTIPSPPLVLVVRPRRAPDAPQLARILINQEESRIPDEAGTVVRAKLTITYRRLADQPGRRPYPTRRFLACYARQWDDRARISLTSHNPTGGAVFLDLEGLEGNRIGSFLMNLVVTWARQWPDAEVNPISLLAHQAHGDNTIRRNRFYEQFGIVFAYTDDTSAAGTAKEMRAGELQPWAHLPENLSVLPLEAAFDEQNRELDTLRQSQQTMQLRDRALRGELRHAMAHPLRFAARQIWYRHAALLIGAASLAVLGGLSLLARVR</sequence>
<organism evidence="2 3">
    <name type="scientific">Gluconacetobacter dulcium</name>
    <dbReference type="NCBI Taxonomy" id="2729096"/>
    <lineage>
        <taxon>Bacteria</taxon>
        <taxon>Pseudomonadati</taxon>
        <taxon>Pseudomonadota</taxon>
        <taxon>Alphaproteobacteria</taxon>
        <taxon>Acetobacterales</taxon>
        <taxon>Acetobacteraceae</taxon>
        <taxon>Gluconacetobacter</taxon>
    </lineage>
</organism>
<dbReference type="EMBL" id="JABEQP010000026">
    <property type="protein sequence ID" value="MBB2199675.1"/>
    <property type="molecule type" value="Genomic_DNA"/>
</dbReference>
<gene>
    <name evidence="2" type="ORF">HLH44_19960</name>
</gene>
<keyword evidence="1" id="KW-1133">Transmembrane helix</keyword>
<dbReference type="RefSeq" id="WP_183010586.1">
    <property type="nucleotide sequence ID" value="NZ_JABEQP010000026.1"/>
</dbReference>
<proteinExistence type="predicted"/>
<evidence type="ECO:0000313" key="3">
    <source>
        <dbReference type="Proteomes" id="UP000530320"/>
    </source>
</evidence>
<keyword evidence="1" id="KW-0812">Transmembrane</keyword>
<name>A0A7W4PJA7_9PROT</name>
<reference evidence="2 3" key="1">
    <citation type="submission" date="2020-04" db="EMBL/GenBank/DDBJ databases">
        <title>Description of novel Gluconacetobacter.</title>
        <authorList>
            <person name="Sombolestani A."/>
        </authorList>
    </citation>
    <scope>NUCLEOTIDE SEQUENCE [LARGE SCALE GENOMIC DNA]</scope>
    <source>
        <strain evidence="2 3">LMG 22058</strain>
    </source>
</reference>
<feature type="transmembrane region" description="Helical" evidence="1">
    <location>
        <begin position="246"/>
        <end position="269"/>
    </location>
</feature>
<protein>
    <submittedName>
        <fullName evidence="2">Uncharacterized protein</fullName>
    </submittedName>
</protein>